<dbReference type="Proteomes" id="UP000587527">
    <property type="component" value="Unassembled WGS sequence"/>
</dbReference>
<sequence>MSEENLDLPNLDALEQVPAGPIAKTVASVFFGSMVIERFGPAQISVCVDDSQVEADIVYWQGPGLAATPEIFWVWSTVGADGSHWGQGLDLDHQLKVAEVDPLAQGRRAVPGPPLDASFAGANLVLMSDVVVIESREPGIVTFQSYHLDEKPGSESVRSIRLNDRATAAR</sequence>
<comment type="caution">
    <text evidence="1">The sequence shown here is derived from an EMBL/GenBank/DDBJ whole genome shotgun (WGS) entry which is preliminary data.</text>
</comment>
<reference evidence="1 2" key="1">
    <citation type="submission" date="2020-08" db="EMBL/GenBank/DDBJ databases">
        <title>Sequencing the genomes of 1000 actinobacteria strains.</title>
        <authorList>
            <person name="Klenk H.-P."/>
        </authorList>
    </citation>
    <scope>NUCLEOTIDE SEQUENCE [LARGE SCALE GENOMIC DNA]</scope>
    <source>
        <strain evidence="1 2">DSM 45362</strain>
    </source>
</reference>
<evidence type="ECO:0000313" key="2">
    <source>
        <dbReference type="Proteomes" id="UP000587527"/>
    </source>
</evidence>
<protein>
    <submittedName>
        <fullName evidence="1">Uncharacterized protein</fullName>
    </submittedName>
</protein>
<dbReference type="EMBL" id="JACHMN010000002">
    <property type="protein sequence ID" value="MBB5868545.1"/>
    <property type="molecule type" value="Genomic_DNA"/>
</dbReference>
<dbReference type="RefSeq" id="WP_184834571.1">
    <property type="nucleotide sequence ID" value="NZ_JACHMN010000002.1"/>
</dbReference>
<keyword evidence="2" id="KW-1185">Reference proteome</keyword>
<organism evidence="1 2">
    <name type="scientific">Allocatelliglobosispora scoriae</name>
    <dbReference type="NCBI Taxonomy" id="643052"/>
    <lineage>
        <taxon>Bacteria</taxon>
        <taxon>Bacillati</taxon>
        <taxon>Actinomycetota</taxon>
        <taxon>Actinomycetes</taxon>
        <taxon>Micromonosporales</taxon>
        <taxon>Micromonosporaceae</taxon>
        <taxon>Allocatelliglobosispora</taxon>
    </lineage>
</organism>
<dbReference type="AlphaFoldDB" id="A0A841BLM3"/>
<accession>A0A841BLM3</accession>
<name>A0A841BLM3_9ACTN</name>
<evidence type="ECO:0000313" key="1">
    <source>
        <dbReference type="EMBL" id="MBB5868545.1"/>
    </source>
</evidence>
<gene>
    <name evidence="1" type="ORF">F4553_001924</name>
</gene>
<proteinExistence type="predicted"/>